<dbReference type="InterPro" id="IPR001878">
    <property type="entry name" value="Znf_CCHC"/>
</dbReference>
<dbReference type="InterPro" id="IPR036875">
    <property type="entry name" value="Znf_CCHC_sf"/>
</dbReference>
<feature type="compositionally biased region" description="Basic residues" evidence="2">
    <location>
        <begin position="245"/>
        <end position="255"/>
    </location>
</feature>
<dbReference type="PANTHER" id="PTHR47481:SF14">
    <property type="entry name" value="RETROTRANSPOSON COPIA-LIKE N-TERMINAL DOMAIN-CONTAINING PROTEIN"/>
    <property type="match status" value="1"/>
</dbReference>
<keyword evidence="5" id="KW-1185">Reference proteome</keyword>
<organism evidence="4 5">
    <name type="scientific">Linum trigynum</name>
    <dbReference type="NCBI Taxonomy" id="586398"/>
    <lineage>
        <taxon>Eukaryota</taxon>
        <taxon>Viridiplantae</taxon>
        <taxon>Streptophyta</taxon>
        <taxon>Embryophyta</taxon>
        <taxon>Tracheophyta</taxon>
        <taxon>Spermatophyta</taxon>
        <taxon>Magnoliopsida</taxon>
        <taxon>eudicotyledons</taxon>
        <taxon>Gunneridae</taxon>
        <taxon>Pentapetalae</taxon>
        <taxon>rosids</taxon>
        <taxon>fabids</taxon>
        <taxon>Malpighiales</taxon>
        <taxon>Linaceae</taxon>
        <taxon>Linum</taxon>
    </lineage>
</organism>
<evidence type="ECO:0000313" key="4">
    <source>
        <dbReference type="EMBL" id="CAL1353431.1"/>
    </source>
</evidence>
<keyword evidence="1" id="KW-0479">Metal-binding</keyword>
<evidence type="ECO:0000259" key="3">
    <source>
        <dbReference type="PROSITE" id="PS50158"/>
    </source>
</evidence>
<feature type="compositionally biased region" description="Polar residues" evidence="2">
    <location>
        <begin position="324"/>
        <end position="341"/>
    </location>
</feature>
<accession>A0AAV2CC38</accession>
<feature type="domain" description="CCHC-type" evidence="3">
    <location>
        <begin position="288"/>
        <end position="303"/>
    </location>
</feature>
<dbReference type="PROSITE" id="PS50158">
    <property type="entry name" value="ZF_CCHC"/>
    <property type="match status" value="1"/>
</dbReference>
<dbReference type="Pfam" id="PF14223">
    <property type="entry name" value="Retrotran_gag_2"/>
    <property type="match status" value="1"/>
</dbReference>
<reference evidence="4 5" key="1">
    <citation type="submission" date="2024-04" db="EMBL/GenBank/DDBJ databases">
        <authorList>
            <person name="Fracassetti M."/>
        </authorList>
    </citation>
    <scope>NUCLEOTIDE SEQUENCE [LARGE SCALE GENOMIC DNA]</scope>
</reference>
<evidence type="ECO:0000256" key="2">
    <source>
        <dbReference type="SAM" id="MobiDB-lite"/>
    </source>
</evidence>
<feature type="region of interest" description="Disordered" evidence="2">
    <location>
        <begin position="305"/>
        <end position="341"/>
    </location>
</feature>
<keyword evidence="1" id="KW-0862">Zinc</keyword>
<evidence type="ECO:0000256" key="1">
    <source>
        <dbReference type="PROSITE-ProRule" id="PRU00047"/>
    </source>
</evidence>
<dbReference type="AlphaFoldDB" id="A0AAV2CC38"/>
<evidence type="ECO:0000313" key="5">
    <source>
        <dbReference type="Proteomes" id="UP001497516"/>
    </source>
</evidence>
<name>A0AAV2CC38_9ROSI</name>
<sequence>MATESSSSSSVSSSSPSGDTISLPALSISLPANPQLSIKLTPTNYLLWHAQITPLLRCHQLMGHVDGTLAAPLQFLNGQPNPAYWPWYVHDQYVLTWINLSLSEAVLPNVINKTTASDAWTALATIYASGSHIQIRHLNKALQQIRRGTASIHDYLQDAKAKADQLAALGSPVPAADLTRWILDGLGEEYRPFVRHIGARMEPISFENLHSLLLSEELQIQRYAARSDSPAPTAFYSHAGGYRGRGGRGRGRGYARGHFSPNPPVASSFYRPPSPGGLLGPRPSGIICHNCGGRGHIKPYCPSPVQASSSAHPVPYTTPAPVHTSAQSSAGPHTMFASSPAQPFNPSQWLLDSGTNHHLTSDLDNLAHHSEYNGTDQVLFGNGSTHGA</sequence>
<dbReference type="EMBL" id="OZ034813">
    <property type="protein sequence ID" value="CAL1353431.1"/>
    <property type="molecule type" value="Genomic_DNA"/>
</dbReference>
<keyword evidence="1" id="KW-0863">Zinc-finger</keyword>
<gene>
    <name evidence="4" type="ORF">LTRI10_LOCUS1332</name>
</gene>
<dbReference type="GO" id="GO:0008270">
    <property type="term" value="F:zinc ion binding"/>
    <property type="evidence" value="ECO:0007669"/>
    <property type="project" value="UniProtKB-KW"/>
</dbReference>
<dbReference type="Proteomes" id="UP001497516">
    <property type="component" value="Chromosome 1"/>
</dbReference>
<feature type="region of interest" description="Disordered" evidence="2">
    <location>
        <begin position="236"/>
        <end position="275"/>
    </location>
</feature>
<protein>
    <recommendedName>
        <fullName evidence="3">CCHC-type domain-containing protein</fullName>
    </recommendedName>
</protein>
<dbReference type="GO" id="GO:0003676">
    <property type="term" value="F:nucleic acid binding"/>
    <property type="evidence" value="ECO:0007669"/>
    <property type="project" value="InterPro"/>
</dbReference>
<dbReference type="SUPFAM" id="SSF57756">
    <property type="entry name" value="Retrovirus zinc finger-like domains"/>
    <property type="match status" value="1"/>
</dbReference>
<proteinExistence type="predicted"/>
<dbReference type="PANTHER" id="PTHR47481">
    <property type="match status" value="1"/>
</dbReference>